<protein>
    <recommendedName>
        <fullName evidence="5">Erythronate-4-phosphate dehydrogenase</fullName>
        <ecNumber evidence="5">1.1.1.290</ecNumber>
    </recommendedName>
</protein>
<dbReference type="Gene3D" id="3.40.50.720">
    <property type="entry name" value="NAD(P)-binding Rossmann-like Domain"/>
    <property type="match status" value="2"/>
</dbReference>
<feature type="active site" evidence="5">
    <location>
        <position position="238"/>
    </location>
</feature>
<keyword evidence="2 5" id="KW-0560">Oxidoreductase</keyword>
<dbReference type="InterPro" id="IPR006140">
    <property type="entry name" value="D-isomer_DH_NAD-bd"/>
</dbReference>
<dbReference type="InterPro" id="IPR024531">
    <property type="entry name" value="Erythronate-4-P_DHase_dimer"/>
</dbReference>
<keyword evidence="3 5" id="KW-0520">NAD</keyword>
<evidence type="ECO:0000256" key="2">
    <source>
        <dbReference type="ARBA" id="ARBA00023002"/>
    </source>
</evidence>
<evidence type="ECO:0000256" key="1">
    <source>
        <dbReference type="ARBA" id="ARBA00022490"/>
    </source>
</evidence>
<name>A0ABU2ZXN1_9GAMM</name>
<dbReference type="Pfam" id="PF00389">
    <property type="entry name" value="2-Hacid_dh"/>
    <property type="match status" value="1"/>
</dbReference>
<feature type="binding site" evidence="5">
    <location>
        <position position="45"/>
    </location>
    <ligand>
        <name>substrate</name>
    </ligand>
</feature>
<feature type="binding site" evidence="5">
    <location>
        <position position="233"/>
    </location>
    <ligand>
        <name>NAD(+)</name>
        <dbReference type="ChEBI" id="CHEBI:57540"/>
    </ligand>
</feature>
<evidence type="ECO:0000256" key="3">
    <source>
        <dbReference type="ARBA" id="ARBA00023027"/>
    </source>
</evidence>
<dbReference type="PANTHER" id="PTHR10996">
    <property type="entry name" value="2-HYDROXYACID DEHYDROGENASE-RELATED"/>
    <property type="match status" value="1"/>
</dbReference>
<dbReference type="Pfam" id="PF02826">
    <property type="entry name" value="2-Hacid_dh_C"/>
    <property type="match status" value="1"/>
</dbReference>
<evidence type="ECO:0000259" key="6">
    <source>
        <dbReference type="Pfam" id="PF00389"/>
    </source>
</evidence>
<gene>
    <name evidence="5" type="primary">pdxB</name>
    <name evidence="9" type="ORF">RM573_03740</name>
</gene>
<evidence type="ECO:0000259" key="8">
    <source>
        <dbReference type="Pfam" id="PF11890"/>
    </source>
</evidence>
<evidence type="ECO:0000313" key="9">
    <source>
        <dbReference type="EMBL" id="MDT0602693.1"/>
    </source>
</evidence>
<dbReference type="SUPFAM" id="SSF52283">
    <property type="entry name" value="Formate/glycerate dehydrogenase catalytic domain-like"/>
    <property type="match status" value="1"/>
</dbReference>
<comment type="similarity">
    <text evidence="5">Belongs to the D-isomer specific 2-hydroxyacid dehydrogenase family. PdxB subfamily.</text>
</comment>
<evidence type="ECO:0000259" key="7">
    <source>
        <dbReference type="Pfam" id="PF02826"/>
    </source>
</evidence>
<evidence type="ECO:0000256" key="5">
    <source>
        <dbReference type="HAMAP-Rule" id="MF_01825"/>
    </source>
</evidence>
<dbReference type="Pfam" id="PF11890">
    <property type="entry name" value="DUF3410"/>
    <property type="match status" value="1"/>
</dbReference>
<dbReference type="InterPro" id="IPR036291">
    <property type="entry name" value="NAD(P)-bd_dom_sf"/>
</dbReference>
<sequence length="381" mass="43017">MNIFYDENMPFAAKFFADFGELTPFSGRDLTAEQVANADVLLVRSITQVNETLLKQNHALTFVGTATIGFDHIDKNYLDSRNIAFTSAPGCNAVSVAEYVLSALVVLAERYQFKLLDMTVGIVGAGNTGSRLSEKLTALGIQHVLFDPYLEQDASDKRNFVTLEEALSCDVISLHVPKTTQGEHPTYHLLDEQRLAALTAEQILINACRGEVIDNQALLRLKQSGHPLKLVLDVWENEPNILQELIPFCEITTAHIAGYSLEGKARGTEMLYRALCQHLEVREEKSLENFLPESGINQIEINQQFDEILLNQLVKIVYDVRRDDGLFRQQIGYQHVNCHSFDYIRKTYPARREFSAIQIAMTKQIESDVLYQLGFRKGSKQ</sequence>
<feature type="domain" description="Erythronate-4-phosphate dehydrogenase dimerisation" evidence="8">
    <location>
        <begin position="290"/>
        <end position="374"/>
    </location>
</feature>
<dbReference type="SUPFAM" id="SSF51735">
    <property type="entry name" value="NAD(P)-binding Rossmann-fold domains"/>
    <property type="match status" value="1"/>
</dbReference>
<evidence type="ECO:0000313" key="10">
    <source>
        <dbReference type="Proteomes" id="UP001266357"/>
    </source>
</evidence>
<feature type="binding site" evidence="5">
    <location>
        <position position="258"/>
    </location>
    <ligand>
        <name>NAD(+)</name>
        <dbReference type="ChEBI" id="CHEBI:57540"/>
    </ligand>
</feature>
<dbReference type="CDD" id="cd12158">
    <property type="entry name" value="ErythrP_dh"/>
    <property type="match status" value="1"/>
</dbReference>
<feature type="binding site" evidence="5">
    <location>
        <position position="259"/>
    </location>
    <ligand>
        <name>substrate</name>
    </ligand>
</feature>
<dbReference type="Proteomes" id="UP001266357">
    <property type="component" value="Unassembled WGS sequence"/>
</dbReference>
<dbReference type="Gene3D" id="3.30.1370.170">
    <property type="match status" value="1"/>
</dbReference>
<comment type="caution">
    <text evidence="5">Lacks conserved residue(s) required for the propagation of feature annotation.</text>
</comment>
<keyword evidence="4 5" id="KW-0664">Pyridoxine biosynthesis</keyword>
<comment type="subcellular location">
    <subcellularLocation>
        <location evidence="5">Cytoplasm</location>
    </subcellularLocation>
</comment>
<feature type="domain" description="D-isomer specific 2-hydroxyacid dehydrogenase NAD-binding" evidence="7">
    <location>
        <begin position="113"/>
        <end position="248"/>
    </location>
</feature>
<dbReference type="InterPro" id="IPR020921">
    <property type="entry name" value="Erythronate-4-P_DHase"/>
</dbReference>
<reference evidence="9 10" key="1">
    <citation type="submission" date="2023-09" db="EMBL/GenBank/DDBJ databases">
        <authorList>
            <person name="Rey-Velasco X."/>
        </authorList>
    </citation>
    <scope>NUCLEOTIDE SEQUENCE [LARGE SCALE GENOMIC DNA]</scope>
    <source>
        <strain evidence="9 10">W431</strain>
    </source>
</reference>
<comment type="caution">
    <text evidence="9">The sequence shown here is derived from an EMBL/GenBank/DDBJ whole genome shotgun (WGS) entry which is preliminary data.</text>
</comment>
<dbReference type="RefSeq" id="WP_311577486.1">
    <property type="nucleotide sequence ID" value="NZ_JAVRIF010000002.1"/>
</dbReference>
<feature type="active site" evidence="5">
    <location>
        <position position="209"/>
    </location>
</feature>
<comment type="function">
    <text evidence="5">Catalyzes the oxidation of erythronate-4-phosphate to 3-hydroxy-2-oxo-4-phosphonooxybutanoate.</text>
</comment>
<comment type="pathway">
    <text evidence="5">Cofactor biosynthesis; pyridoxine 5'-phosphate biosynthesis; pyridoxine 5'-phosphate from D-erythrose 4-phosphate: step 2/5.</text>
</comment>
<dbReference type="InterPro" id="IPR006139">
    <property type="entry name" value="D-isomer_2_OHA_DH_cat_dom"/>
</dbReference>
<comment type="catalytic activity">
    <reaction evidence="5">
        <text>4-phospho-D-erythronate + NAD(+) = (R)-3-hydroxy-2-oxo-4-phosphooxybutanoate + NADH + H(+)</text>
        <dbReference type="Rhea" id="RHEA:18829"/>
        <dbReference type="ChEBI" id="CHEBI:15378"/>
        <dbReference type="ChEBI" id="CHEBI:57540"/>
        <dbReference type="ChEBI" id="CHEBI:57945"/>
        <dbReference type="ChEBI" id="CHEBI:58538"/>
        <dbReference type="ChEBI" id="CHEBI:58766"/>
        <dbReference type="EC" id="1.1.1.290"/>
    </reaction>
</comment>
<feature type="binding site" evidence="5">
    <location>
        <position position="147"/>
    </location>
    <ligand>
        <name>NAD(+)</name>
        <dbReference type="ChEBI" id="CHEBI:57540"/>
    </ligand>
</feature>
<organism evidence="9 10">
    <name type="scientific">Thalassotalea castellviae</name>
    <dbReference type="NCBI Taxonomy" id="3075612"/>
    <lineage>
        <taxon>Bacteria</taxon>
        <taxon>Pseudomonadati</taxon>
        <taxon>Pseudomonadota</taxon>
        <taxon>Gammaproteobacteria</taxon>
        <taxon>Alteromonadales</taxon>
        <taxon>Colwelliaceae</taxon>
        <taxon>Thalassotalea</taxon>
    </lineage>
</organism>
<comment type="subunit">
    <text evidence="5">Homodimer.</text>
</comment>
<feature type="domain" description="D-isomer specific 2-hydroxyacid dehydrogenase catalytic" evidence="6">
    <location>
        <begin position="21"/>
        <end position="279"/>
    </location>
</feature>
<dbReference type="EMBL" id="JAVRIF010000002">
    <property type="protein sequence ID" value="MDT0602693.1"/>
    <property type="molecule type" value="Genomic_DNA"/>
</dbReference>
<feature type="binding site" evidence="5">
    <location>
        <position position="67"/>
    </location>
    <ligand>
        <name>substrate</name>
    </ligand>
</feature>
<dbReference type="EC" id="1.1.1.290" evidence="5"/>
<evidence type="ECO:0000256" key="4">
    <source>
        <dbReference type="ARBA" id="ARBA00023096"/>
    </source>
</evidence>
<feature type="active site" description="Proton donor" evidence="5">
    <location>
        <position position="255"/>
    </location>
</feature>
<dbReference type="InterPro" id="IPR050223">
    <property type="entry name" value="D-isomer_2-hydroxyacid_DH"/>
</dbReference>
<proteinExistence type="inferred from homology"/>
<dbReference type="InterPro" id="IPR038251">
    <property type="entry name" value="PdxB_dimer_sf"/>
</dbReference>
<keyword evidence="10" id="KW-1185">Reference proteome</keyword>
<dbReference type="HAMAP" id="MF_01825">
    <property type="entry name" value="PdxB"/>
    <property type="match status" value="1"/>
</dbReference>
<keyword evidence="1 5" id="KW-0963">Cytoplasm</keyword>
<accession>A0ABU2ZXN1</accession>